<keyword evidence="3" id="KW-0418">Kinase</keyword>
<protein>
    <submittedName>
        <fullName evidence="9">Transcriptional regulator</fullName>
    </submittedName>
</protein>
<dbReference type="PANTHER" id="PTHR32071:SF38">
    <property type="entry name" value="PSP OPERON TRANSCRIPTIONAL ACTIVATOR"/>
    <property type="match status" value="1"/>
</dbReference>
<dbReference type="Pfam" id="PF00874">
    <property type="entry name" value="PRD"/>
    <property type="match status" value="2"/>
</dbReference>
<dbReference type="PROSITE" id="PS51372">
    <property type="entry name" value="PRD_2"/>
    <property type="match status" value="2"/>
</dbReference>
<feature type="domain" description="Sigma-54 factor interaction" evidence="6">
    <location>
        <begin position="76"/>
        <end position="309"/>
    </location>
</feature>
<keyword evidence="2" id="KW-0547">Nucleotide-binding</keyword>
<dbReference type="PROSITE" id="PS00676">
    <property type="entry name" value="SIGMA54_INTERACT_2"/>
    <property type="match status" value="1"/>
</dbReference>
<evidence type="ECO:0000259" key="7">
    <source>
        <dbReference type="PROSITE" id="PS51096"/>
    </source>
</evidence>
<dbReference type="InterPro" id="IPR002078">
    <property type="entry name" value="Sigma_54_int"/>
</dbReference>
<feature type="domain" description="PRD" evidence="8">
    <location>
        <begin position="788"/>
        <end position="894"/>
    </location>
</feature>
<keyword evidence="4" id="KW-0067">ATP-binding</keyword>
<dbReference type="InterPro" id="IPR003593">
    <property type="entry name" value="AAA+_ATPase"/>
</dbReference>
<sequence>MAKKDLIYQRFLQLDSSEGIDTQTLASLLDMTRANLSHELNELCKDGKLYKSSGRPVLFFLSENKLMRHESQLDLLAKNNVSLKDSVEQAKAAILYPPKGMNCLILGGTGVGKSMFASLMHNYALEMSVKSEDSPFIIFNCADYSNNPQLLTSQLFGVKKGAYTGAETDKIGLIEQANGGILFLDEIHRLPPEGQEALFVFLDSGTFRRIGDSESRTSDVLIISATTEDPSSALLNTFTRRIPIVINLPSLKDRTLDERLFLIKSFFKYESIRLNKEIYVSLNSLRALLSYDCPNNIGQLKSDVQLLCAKAYSEFLTNIKPDVRIHSKVLPPYIKDGLYKEKEHRVLWNTLMSEEIEYFRFNGSNEDTNTIFNTDDNTIYDFIENKLEKLKSLDISDIDIENILEKDIAKHFNKNNFEVSEEINRKNLLTIIDEDTLDCFDKIIAHVSKKLAITFDNNLYTAFALHINTLINRINSDKIIINTNLNKIKELYPLEFSVALEIKELIENYINKSIPIDEAGYLSLFLIPDNTFNDVSHDKVKVILIAHGESTATSMADVSNRLLGENYVIPINASIDVAPSKVLENLKVQIQENPSSAGYLLLVDMGSLTTFADVIKKEFKVEIKVISLVSTLHVLEATRKALLGSSLDEIYNDVLMVNSYVEIHKNLNDKPENEHKILIVTACLTGEGAAIAIKNFLVSNLRLNGDYFEITCLNCLDKKFFKQKIINLQKENEILFIVSSFPVDSKVKQYSMYEVFNMNVLKELQTSIDSKTAMLNIPKIIKENIYNVDGVALFNDVTKLLKILENKLSIKLSDENTVGVILHLSFVIGRLRNEDNPAAYPMKDVYISENIDLYNIIKENLTFINNKYKIDIVDDEICYLMNLLSNAETIIDNKLK</sequence>
<dbReference type="RefSeq" id="WP_224035164.1">
    <property type="nucleotide sequence ID" value="NZ_AP024849.1"/>
</dbReference>
<dbReference type="Pfam" id="PF03610">
    <property type="entry name" value="EIIA-man"/>
    <property type="match status" value="1"/>
</dbReference>
<evidence type="ECO:0000256" key="1">
    <source>
        <dbReference type="ARBA" id="ARBA00022679"/>
    </source>
</evidence>
<dbReference type="InterPro" id="IPR036390">
    <property type="entry name" value="WH_DNA-bd_sf"/>
</dbReference>
<dbReference type="Gene3D" id="1.10.1790.10">
    <property type="entry name" value="PRD domain"/>
    <property type="match status" value="2"/>
</dbReference>
<evidence type="ECO:0000256" key="5">
    <source>
        <dbReference type="ARBA" id="ARBA00023125"/>
    </source>
</evidence>
<dbReference type="Gene3D" id="3.40.50.510">
    <property type="entry name" value="Phosphotransferase system, mannose-type IIA component"/>
    <property type="match status" value="1"/>
</dbReference>
<dbReference type="PROSITE" id="PS50045">
    <property type="entry name" value="SIGMA54_INTERACT_4"/>
    <property type="match status" value="1"/>
</dbReference>
<dbReference type="CDD" id="cd00009">
    <property type="entry name" value="AAA"/>
    <property type="match status" value="1"/>
</dbReference>
<evidence type="ECO:0000259" key="6">
    <source>
        <dbReference type="PROSITE" id="PS50045"/>
    </source>
</evidence>
<keyword evidence="5" id="KW-0238">DNA-binding</keyword>
<dbReference type="Proteomes" id="UP000824633">
    <property type="component" value="Chromosome"/>
</dbReference>
<dbReference type="Gene3D" id="3.40.50.300">
    <property type="entry name" value="P-loop containing nucleotide triphosphate hydrolases"/>
    <property type="match status" value="1"/>
</dbReference>
<dbReference type="PANTHER" id="PTHR32071">
    <property type="entry name" value="TRANSCRIPTIONAL REGULATORY PROTEIN"/>
    <property type="match status" value="1"/>
</dbReference>
<dbReference type="InterPro" id="IPR025943">
    <property type="entry name" value="Sigma_54_int_dom_ATP-bd_2"/>
</dbReference>
<dbReference type="CDD" id="cd00006">
    <property type="entry name" value="PTS_IIA_man"/>
    <property type="match status" value="1"/>
</dbReference>
<keyword evidence="1" id="KW-0808">Transferase</keyword>
<organism evidence="9 10">
    <name type="scientific">Clostridium gelidum</name>
    <dbReference type="NCBI Taxonomy" id="704125"/>
    <lineage>
        <taxon>Bacteria</taxon>
        <taxon>Bacillati</taxon>
        <taxon>Bacillota</taxon>
        <taxon>Clostridia</taxon>
        <taxon>Eubacteriales</taxon>
        <taxon>Clostridiaceae</taxon>
        <taxon>Clostridium</taxon>
    </lineage>
</organism>
<feature type="domain" description="PTS EIIA type-4" evidence="7">
    <location>
        <begin position="539"/>
        <end position="663"/>
    </location>
</feature>
<feature type="domain" description="PRD" evidence="8">
    <location>
        <begin position="431"/>
        <end position="536"/>
    </location>
</feature>
<dbReference type="PROSITE" id="PS51096">
    <property type="entry name" value="PTS_EIIA_TYPE_4"/>
    <property type="match status" value="1"/>
</dbReference>
<dbReference type="InterPro" id="IPR027417">
    <property type="entry name" value="P-loop_NTPase"/>
</dbReference>
<evidence type="ECO:0000259" key="8">
    <source>
        <dbReference type="PROSITE" id="PS51372"/>
    </source>
</evidence>
<evidence type="ECO:0000256" key="3">
    <source>
        <dbReference type="ARBA" id="ARBA00022777"/>
    </source>
</evidence>
<accession>A0ABM7TCG8</accession>
<dbReference type="InterPro" id="IPR036662">
    <property type="entry name" value="PTS_EIIA_man-typ_sf"/>
</dbReference>
<keyword evidence="10" id="KW-1185">Reference proteome</keyword>
<dbReference type="SUPFAM" id="SSF52540">
    <property type="entry name" value="P-loop containing nucleoside triphosphate hydrolases"/>
    <property type="match status" value="1"/>
</dbReference>
<evidence type="ECO:0000256" key="2">
    <source>
        <dbReference type="ARBA" id="ARBA00022741"/>
    </source>
</evidence>
<evidence type="ECO:0000313" key="9">
    <source>
        <dbReference type="EMBL" id="BCZ48939.1"/>
    </source>
</evidence>
<dbReference type="SUPFAM" id="SSF53062">
    <property type="entry name" value="PTS system fructose IIA component-like"/>
    <property type="match status" value="1"/>
</dbReference>
<dbReference type="InterPro" id="IPR004701">
    <property type="entry name" value="PTS_EIIA_man-typ"/>
</dbReference>
<dbReference type="InterPro" id="IPR036634">
    <property type="entry name" value="PRD_sf"/>
</dbReference>
<dbReference type="Pfam" id="PF00158">
    <property type="entry name" value="Sigma54_activat"/>
    <property type="match status" value="1"/>
</dbReference>
<gene>
    <name evidence="9" type="primary">levR_1</name>
    <name evidence="9" type="ORF">psyc5s11_50060</name>
</gene>
<proteinExistence type="predicted"/>
<dbReference type="SMART" id="SM00382">
    <property type="entry name" value="AAA"/>
    <property type="match status" value="1"/>
</dbReference>
<reference evidence="10" key="1">
    <citation type="submission" date="2021-07" db="EMBL/GenBank/DDBJ databases">
        <title>Complete genome sequencing of a Clostridium isolate.</title>
        <authorList>
            <person name="Ueki A."/>
            <person name="Tonouchi A."/>
        </authorList>
    </citation>
    <scope>NUCLEOTIDE SEQUENCE [LARGE SCALE GENOMIC DNA]</scope>
    <source>
        <strain evidence="10">C5S11</strain>
    </source>
</reference>
<dbReference type="SUPFAM" id="SSF63520">
    <property type="entry name" value="PTS-regulatory domain, PRD"/>
    <property type="match status" value="2"/>
</dbReference>
<dbReference type="EMBL" id="AP024849">
    <property type="protein sequence ID" value="BCZ48939.1"/>
    <property type="molecule type" value="Genomic_DNA"/>
</dbReference>
<dbReference type="SUPFAM" id="SSF46785">
    <property type="entry name" value="Winged helix' DNA-binding domain"/>
    <property type="match status" value="1"/>
</dbReference>
<name>A0ABM7TCG8_9CLOT</name>
<dbReference type="InterPro" id="IPR033887">
    <property type="entry name" value="PTS_IIA_man"/>
</dbReference>
<dbReference type="InterPro" id="IPR011608">
    <property type="entry name" value="PRD"/>
</dbReference>
<evidence type="ECO:0000256" key="4">
    <source>
        <dbReference type="ARBA" id="ARBA00022840"/>
    </source>
</evidence>
<evidence type="ECO:0000313" key="10">
    <source>
        <dbReference type="Proteomes" id="UP000824633"/>
    </source>
</evidence>